<dbReference type="Proteomes" id="UP000007803">
    <property type="component" value="Chromosome"/>
</dbReference>
<dbReference type="AlphaFoldDB" id="E0UQR0"/>
<proteinExistence type="inferred from homology"/>
<evidence type="ECO:0000256" key="2">
    <source>
        <dbReference type="ARBA" id="ARBA00033753"/>
    </source>
</evidence>
<evidence type="ECO:0000259" key="3">
    <source>
        <dbReference type="PROSITE" id="PS51668"/>
    </source>
</evidence>
<keyword evidence="5" id="KW-1185">Reference proteome</keyword>
<dbReference type="InterPro" id="IPR040372">
    <property type="entry name" value="YaeB-like"/>
</dbReference>
<dbReference type="PROSITE" id="PS51668">
    <property type="entry name" value="TSAA_2"/>
    <property type="match status" value="1"/>
</dbReference>
<dbReference type="InterPro" id="IPR023370">
    <property type="entry name" value="TrmO-like_N"/>
</dbReference>
<dbReference type="PANTHER" id="PTHR12818:SF0">
    <property type="entry name" value="TRNA (ADENINE(37)-N6)-METHYLTRANSFERASE"/>
    <property type="match status" value="1"/>
</dbReference>
<dbReference type="eggNOG" id="COG1720">
    <property type="taxonomic scope" value="Bacteria"/>
</dbReference>
<gene>
    <name evidence="4" type="ordered locus">Saut_1889</name>
</gene>
<dbReference type="RefSeq" id="WP_013327685.1">
    <property type="nucleotide sequence ID" value="NC_014506.1"/>
</dbReference>
<name>E0UQR0_SULAO</name>
<dbReference type="HOGENOM" id="CLU_013458_2_0_7"/>
<dbReference type="InterPro" id="IPR036414">
    <property type="entry name" value="YaeB_N_sf"/>
</dbReference>
<dbReference type="InterPro" id="IPR036413">
    <property type="entry name" value="YaeB-like_sf"/>
</dbReference>
<dbReference type="Pfam" id="PF01980">
    <property type="entry name" value="TrmO_N"/>
    <property type="match status" value="1"/>
</dbReference>
<accession>E0UQR0</accession>
<dbReference type="STRING" id="563040.Saut_1889"/>
<organism evidence="4 5">
    <name type="scientific">Sulfurimonas autotrophica (strain ATCC BAA-671 / DSM 16294 / JCM 11897 / OK10)</name>
    <dbReference type="NCBI Taxonomy" id="563040"/>
    <lineage>
        <taxon>Bacteria</taxon>
        <taxon>Pseudomonadati</taxon>
        <taxon>Campylobacterota</taxon>
        <taxon>Epsilonproteobacteria</taxon>
        <taxon>Campylobacterales</taxon>
        <taxon>Sulfurimonadaceae</taxon>
        <taxon>Sulfurimonas</taxon>
    </lineage>
</organism>
<dbReference type="KEGG" id="sua:Saut_1889"/>
<dbReference type="CDD" id="cd09281">
    <property type="entry name" value="UPF0066"/>
    <property type="match status" value="1"/>
</dbReference>
<dbReference type="SUPFAM" id="SSF118196">
    <property type="entry name" value="YaeB-like"/>
    <property type="match status" value="1"/>
</dbReference>
<sequence length="163" mass="18518">MQINLRQIATIKSPFCELTNMPVQPCGASEIYAHIEFKEEFAEGLKDLEGFSHVYLIYYFHKIEKHQLSVIPFNDTTNTPRGVFSTRTPMHPNSIGLSVVELVDVQNNIVTIKGVDILDGTPLLDIKPYIENFDKIEGEVKNGWMKSSSQEVSAIRSDERFVK</sequence>
<evidence type="ECO:0000313" key="5">
    <source>
        <dbReference type="Proteomes" id="UP000007803"/>
    </source>
</evidence>
<dbReference type="EMBL" id="CP002205">
    <property type="protein sequence ID" value="ADN09932.1"/>
    <property type="molecule type" value="Genomic_DNA"/>
</dbReference>
<comment type="similarity">
    <text evidence="2">Belongs to the tRNA methyltransferase O family.</text>
</comment>
<keyword evidence="1" id="KW-0949">S-adenosyl-L-methionine</keyword>
<reference evidence="5" key="1">
    <citation type="journal article" date="2010" name="Stand. Genomic Sci.">
        <title>Complete genome sequence of Sulfurimonas autotrophica type strain (OK10).</title>
        <authorList>
            <person name="Sikorski J."/>
            <person name="Munk C."/>
            <person name="Lapidus A."/>
            <person name="Djao O."/>
            <person name="Lucas S."/>
            <person name="Glavina Del Rio T."/>
            <person name="Nolan M."/>
            <person name="Tice H."/>
            <person name="Han C."/>
            <person name="Cheng J."/>
            <person name="Tapia R."/>
            <person name="Goodwin L."/>
            <person name="Pitluck S."/>
            <person name="Liolios K."/>
            <person name="Ivanova N."/>
            <person name="Mavromatis K."/>
            <person name="Mikhailova N."/>
            <person name="Pati A."/>
            <person name="Sims D."/>
            <person name="Meincke L."/>
            <person name="Brettin T."/>
            <person name="Detter J."/>
            <person name="Chen A."/>
            <person name="Palaniappan K."/>
            <person name="Land M."/>
            <person name="Hauser L."/>
            <person name="Chang Y."/>
            <person name="Jeffries C."/>
            <person name="Rohde M."/>
            <person name="Lang E."/>
            <person name="Spring S."/>
            <person name="Goker M."/>
            <person name="Woyke T."/>
            <person name="Bristow J."/>
            <person name="Eisen J."/>
            <person name="Markowitz V."/>
            <person name="Hugenholtz P."/>
            <person name="Kyrpides N."/>
            <person name="Klenk H."/>
        </authorList>
    </citation>
    <scope>NUCLEOTIDE SEQUENCE [LARGE SCALE GENOMIC DNA]</scope>
    <source>
        <strain evidence="5">ATCC BAA-671 / DSM 16294 / JCM 11897 / OK10</strain>
    </source>
</reference>
<dbReference type="NCBIfam" id="TIGR00104">
    <property type="entry name" value="tRNA_TsaA"/>
    <property type="match status" value="1"/>
</dbReference>
<evidence type="ECO:0000256" key="1">
    <source>
        <dbReference type="ARBA" id="ARBA00022691"/>
    </source>
</evidence>
<dbReference type="OrthoDB" id="9804309at2"/>
<feature type="domain" description="TsaA-like" evidence="3">
    <location>
        <begin position="5"/>
        <end position="138"/>
    </location>
</feature>
<dbReference type="PANTHER" id="PTHR12818">
    <property type="entry name" value="TRNA (ADENINE(37)-N6)-METHYLTRANSFERASE"/>
    <property type="match status" value="1"/>
</dbReference>
<evidence type="ECO:0000313" key="4">
    <source>
        <dbReference type="EMBL" id="ADN09932.1"/>
    </source>
</evidence>
<protein>
    <recommendedName>
        <fullName evidence="3">TsaA-like domain-containing protein</fullName>
    </recommendedName>
</protein>
<dbReference type="Gene3D" id="2.40.30.70">
    <property type="entry name" value="YaeB-like"/>
    <property type="match status" value="1"/>
</dbReference>